<dbReference type="eggNOG" id="COG4412">
    <property type="taxonomic scope" value="Bacteria"/>
</dbReference>
<gene>
    <name evidence="1" type="ordered locus">Rcas_3437</name>
</gene>
<dbReference type="RefSeq" id="WP_012121911.1">
    <property type="nucleotide sequence ID" value="NC_009767.1"/>
</dbReference>
<dbReference type="EMBL" id="CP000804">
    <property type="protein sequence ID" value="ABU59487.1"/>
    <property type="molecule type" value="Genomic_DNA"/>
</dbReference>
<evidence type="ECO:0000313" key="2">
    <source>
        <dbReference type="Proteomes" id="UP000000263"/>
    </source>
</evidence>
<proteinExistence type="predicted"/>
<dbReference type="Pfam" id="PF20773">
    <property type="entry name" value="InhA-like_MAM"/>
    <property type="match status" value="1"/>
</dbReference>
<dbReference type="STRING" id="383372.Rcas_3437"/>
<protein>
    <submittedName>
        <fullName evidence="1">Uncharacterized protein</fullName>
    </submittedName>
</protein>
<dbReference type="OrthoDB" id="275270at2"/>
<dbReference type="KEGG" id="rca:Rcas_3437"/>
<dbReference type="HOGENOM" id="CLU_432068_0_0_0"/>
<evidence type="ECO:0000313" key="1">
    <source>
        <dbReference type="EMBL" id="ABU59487.1"/>
    </source>
</evidence>
<organism evidence="1 2">
    <name type="scientific">Roseiflexus castenholzii (strain DSM 13941 / HLO8)</name>
    <dbReference type="NCBI Taxonomy" id="383372"/>
    <lineage>
        <taxon>Bacteria</taxon>
        <taxon>Bacillati</taxon>
        <taxon>Chloroflexota</taxon>
        <taxon>Chloroflexia</taxon>
        <taxon>Chloroflexales</taxon>
        <taxon>Roseiflexineae</taxon>
        <taxon>Roseiflexaceae</taxon>
        <taxon>Roseiflexus</taxon>
    </lineage>
</organism>
<name>A7NPJ1_ROSCS</name>
<accession>A7NPJ1</accession>
<dbReference type="PROSITE" id="PS51257">
    <property type="entry name" value="PROKAR_LIPOPROTEIN"/>
    <property type="match status" value="1"/>
</dbReference>
<dbReference type="Proteomes" id="UP000000263">
    <property type="component" value="Chromosome"/>
</dbReference>
<sequence>MNRFPARPLPTLPGALALLVIALLSACAGAVPSLPPSHLPVIASPTVAPSVTPSSVPVASIRPTASIVPVTAPIDELTTIAAAVPAPRDQRAISAAFHGGDIPYVARTMPLDVRIGATETFWVADVSNNVNYTVTAQLRYAGPVVLMYIDTTLDVPQHLIEQSAQVFEERIYPRNRLLFGEERIPGVDGDARLTILNTRIRGAGGYFSSADGVTRAVNRFSNEREMFVIDAVAFPPGSETYNATLAHEFQHMIHWHRQPRSPTWFNEGLSMLAEDLNGLGDNGAALAYLRNPDTQLTTWAPGSGVTRHYGAAQLFMRYLYEQYAGDSRPADWIDADAGNNVHVLANLAAYRRPDIVTFADLFADWAVANALNDPYVDDGRYAYRGIPTRAATMRLEPGTTSATVRQFGVDYMGPLDGPLAIDFDGADTVQLVGVLPAEGRFAWWSNRGDESVSTLTRHLDLRSVSRATLTFRLWHELERDYDYAFVTVSNDGGTHWQTLPGITTRADDPQGHNMGYGFTGVSGAPDVALGGVRGRWIDERIDLTPFVGQDVLLRFWVISDAAINGPGMLIDDIRVPEIGFADGAETDDGGWDAIGFVRTSGILPQRWVVRLLLFDSDETRVIIPEIDNQGRISLRVAAGQRAILLVSGATHFTTEPASYRVNLYQP</sequence>
<reference evidence="1 2" key="1">
    <citation type="submission" date="2007-08" db="EMBL/GenBank/DDBJ databases">
        <title>Complete sequence of Roseiflexus castenholzii DSM 13941.</title>
        <authorList>
            <consortium name="US DOE Joint Genome Institute"/>
            <person name="Copeland A."/>
            <person name="Lucas S."/>
            <person name="Lapidus A."/>
            <person name="Barry K."/>
            <person name="Glavina del Rio T."/>
            <person name="Dalin E."/>
            <person name="Tice H."/>
            <person name="Pitluck S."/>
            <person name="Thompson L.S."/>
            <person name="Brettin T."/>
            <person name="Bruce D."/>
            <person name="Detter J.C."/>
            <person name="Han C."/>
            <person name="Tapia R."/>
            <person name="Schmutz J."/>
            <person name="Larimer F."/>
            <person name="Land M."/>
            <person name="Hauser L."/>
            <person name="Kyrpides N."/>
            <person name="Mikhailova N."/>
            <person name="Bryant D.A."/>
            <person name="Hanada S."/>
            <person name="Tsukatani Y."/>
            <person name="Richardson P."/>
        </authorList>
    </citation>
    <scope>NUCLEOTIDE SEQUENCE [LARGE SCALE GENOMIC DNA]</scope>
    <source>
        <strain evidence="2">DSM 13941 / HLO8</strain>
    </source>
</reference>
<dbReference type="AlphaFoldDB" id="A7NPJ1"/>
<keyword evidence="2" id="KW-1185">Reference proteome</keyword>